<feature type="domain" description="DUF4268" evidence="2">
    <location>
        <begin position="251"/>
        <end position="379"/>
    </location>
</feature>
<organism evidence="3 4">
    <name type="scientific">Amycolatopsis vastitatis</name>
    <dbReference type="NCBI Taxonomy" id="1905142"/>
    <lineage>
        <taxon>Bacteria</taxon>
        <taxon>Bacillati</taxon>
        <taxon>Actinomycetota</taxon>
        <taxon>Actinomycetes</taxon>
        <taxon>Pseudonocardiales</taxon>
        <taxon>Pseudonocardiaceae</taxon>
        <taxon>Amycolatopsis</taxon>
    </lineage>
</organism>
<proteinExistence type="predicted"/>
<dbReference type="InterPro" id="IPR025364">
    <property type="entry name" value="DUF4268"/>
</dbReference>
<evidence type="ECO:0000256" key="1">
    <source>
        <dbReference type="SAM" id="MobiDB-lite"/>
    </source>
</evidence>
<evidence type="ECO:0000313" key="3">
    <source>
        <dbReference type="EMBL" id="OXM69046.1"/>
    </source>
</evidence>
<comment type="caution">
    <text evidence="3">The sequence shown here is derived from an EMBL/GenBank/DDBJ whole genome shotgun (WGS) entry which is preliminary data.</text>
</comment>
<dbReference type="AlphaFoldDB" id="A0A229TCR8"/>
<dbReference type="OrthoDB" id="291940at2"/>
<feature type="region of interest" description="Disordered" evidence="1">
    <location>
        <begin position="177"/>
        <end position="198"/>
    </location>
</feature>
<dbReference type="RefSeq" id="WP_093947201.1">
    <property type="nucleotide sequence ID" value="NZ_NMUL01000008.1"/>
</dbReference>
<dbReference type="EMBL" id="NMUL01000008">
    <property type="protein sequence ID" value="OXM69046.1"/>
    <property type="molecule type" value="Genomic_DNA"/>
</dbReference>
<accession>A0A229TCR8</accession>
<keyword evidence="4" id="KW-1185">Reference proteome</keyword>
<dbReference type="Pfam" id="PF14088">
    <property type="entry name" value="DUF4268"/>
    <property type="match status" value="1"/>
</dbReference>
<evidence type="ECO:0000313" key="4">
    <source>
        <dbReference type="Proteomes" id="UP000215199"/>
    </source>
</evidence>
<dbReference type="Proteomes" id="UP000215199">
    <property type="component" value="Unassembled WGS sequence"/>
</dbReference>
<sequence length="389" mass="43651">MVDSSVAADSSTWTTGGFVEFQSNLDYARDLIGGGRHLERLQVGAFDVADLYRAAWVQAVSALDHWIHRELYDRALGFALTMSAQSPPKFLKLRIPLSLFEDTRRQPENLHVAFAAYLRDQFGWQSFQAPEKIKDALSHVSDVPLWQSVAGWISHGRDKAVSPSQVQEMLQRIVNRRNKIAHEADRDPERTDTKRSITADEASEAIDTIHLVASAIIRVIGPPPVTPELSGEDDPDESAVAVTGSPKSVLYGKFWSRFVPMAKERGWSKAAPATANWFQMPSGIGGVNWVVSFSMFGCRSELYFGDPDGARNLSRWRVLADRRDEITDRFGEDLIFDDLPKKVGCRIEARLLGPAITDEDHWADVLRWMVDTQTRLRKSIGDLSDLKDI</sequence>
<gene>
    <name evidence="3" type="ORF">CF165_10090</name>
</gene>
<protein>
    <recommendedName>
        <fullName evidence="2">DUF4268 domain-containing protein</fullName>
    </recommendedName>
</protein>
<reference evidence="4" key="1">
    <citation type="submission" date="2017-07" db="EMBL/GenBank/DDBJ databases">
        <title>Comparative genome mining reveals phylogenetic distribution patterns of secondary metabolites in Amycolatopsis.</title>
        <authorList>
            <person name="Adamek M."/>
            <person name="Alanjary M."/>
            <person name="Sales-Ortells H."/>
            <person name="Goodfellow M."/>
            <person name="Bull A.T."/>
            <person name="Kalinowski J."/>
            <person name="Ziemert N."/>
        </authorList>
    </citation>
    <scope>NUCLEOTIDE SEQUENCE [LARGE SCALE GENOMIC DNA]</scope>
    <source>
        <strain evidence="4">H5</strain>
    </source>
</reference>
<evidence type="ECO:0000259" key="2">
    <source>
        <dbReference type="Pfam" id="PF14088"/>
    </source>
</evidence>
<name>A0A229TCR8_9PSEU</name>
<feature type="compositionally biased region" description="Basic and acidic residues" evidence="1">
    <location>
        <begin position="180"/>
        <end position="198"/>
    </location>
</feature>